<sequence length="444" mass="49318">MSSELIDRTPVPDRAGVIIPWTMPVDRPDRERLSETSGLVEALGCNLAFLRPENVRKPSASHLLSGGILERLREDIAASACTLCVIDAALTPVQQRNLERSLSCKVIDRTGLILEIFGLRARTREGKLQVELARLSYERSRLVRTWTHLERQRGGQGFLSGPGETQLEADRRMLDRQLASLKSDLEEVRRTRGLQRSGRRDAGFPVIALVGYTNAGKSTLFNRMTGANVFARDMPFATLDPTIRRLELPGLGDAALVDTVGFITDLPTHLVDSFSATLEETLEADLLIHVRDRSEDSDEARKQDVLSVLRRLEEESERPLPPIIEAWNKIDLLPEDIQETLRISAHTGVHDTPAVITSALTGEGIDDLLALVQHSIQDELKTFAVRLAPSEGAARAWLFEYGAVSQEQVQSDGRTDLVVGLSEKHEGRFRSQFSDIELKLKTGP</sequence>
<dbReference type="GO" id="GO:0043022">
    <property type="term" value="F:ribosome binding"/>
    <property type="evidence" value="ECO:0007669"/>
    <property type="project" value="TreeGrafter"/>
</dbReference>
<feature type="binding site" evidence="6">
    <location>
        <begin position="236"/>
        <end position="240"/>
    </location>
    <ligand>
        <name>GTP</name>
        <dbReference type="ChEBI" id="CHEBI:37565"/>
    </ligand>
</feature>
<dbReference type="GO" id="GO:0005525">
    <property type="term" value="F:GTP binding"/>
    <property type="evidence" value="ECO:0007669"/>
    <property type="project" value="UniProtKB-UniRule"/>
</dbReference>
<keyword evidence="5" id="KW-0963">Cytoplasm</keyword>
<dbReference type="EMBL" id="QWGB01000003">
    <property type="protein sequence ID" value="RIJ26189.1"/>
    <property type="molecule type" value="Genomic_DNA"/>
</dbReference>
<dbReference type="Pfam" id="PF01926">
    <property type="entry name" value="MMR_HSR1"/>
    <property type="match status" value="1"/>
</dbReference>
<dbReference type="Pfam" id="PF16360">
    <property type="entry name" value="GTP-bdg_M"/>
    <property type="match status" value="1"/>
</dbReference>
<evidence type="ECO:0000259" key="9">
    <source>
        <dbReference type="PROSITE" id="PS51705"/>
    </source>
</evidence>
<dbReference type="InterPro" id="IPR027417">
    <property type="entry name" value="P-loop_NTPase"/>
</dbReference>
<dbReference type="RefSeq" id="WP_119378042.1">
    <property type="nucleotide sequence ID" value="NZ_QWGB01000003.1"/>
</dbReference>
<evidence type="ECO:0000256" key="5">
    <source>
        <dbReference type="HAMAP-Rule" id="MF_00900"/>
    </source>
</evidence>
<evidence type="ECO:0000313" key="11">
    <source>
        <dbReference type="Proteomes" id="UP000265431"/>
    </source>
</evidence>
<feature type="binding site" evidence="6">
    <location>
        <begin position="211"/>
        <end position="218"/>
    </location>
    <ligand>
        <name>GTP</name>
        <dbReference type="ChEBI" id="CHEBI:37565"/>
    </ligand>
</feature>
<comment type="subunit">
    <text evidence="5">Monomer. Associates with the 50S ribosomal subunit.</text>
</comment>
<dbReference type="SUPFAM" id="SSF52540">
    <property type="entry name" value="P-loop containing nucleoside triphosphate hydrolases"/>
    <property type="match status" value="1"/>
</dbReference>
<name>A0A399R9K2_9PROT</name>
<feature type="coiled-coil region" evidence="8">
    <location>
        <begin position="164"/>
        <end position="191"/>
    </location>
</feature>
<protein>
    <recommendedName>
        <fullName evidence="5">GTPase HflX</fullName>
    </recommendedName>
    <alternativeName>
        <fullName evidence="5">GTP-binding protein HflX</fullName>
    </alternativeName>
</protein>
<evidence type="ECO:0000256" key="4">
    <source>
        <dbReference type="ARBA" id="ARBA00023134"/>
    </source>
</evidence>
<evidence type="ECO:0000256" key="3">
    <source>
        <dbReference type="ARBA" id="ARBA00022842"/>
    </source>
</evidence>
<feature type="binding site" evidence="6">
    <location>
        <begin position="258"/>
        <end position="261"/>
    </location>
    <ligand>
        <name>GTP</name>
        <dbReference type="ChEBI" id="CHEBI:37565"/>
    </ligand>
</feature>
<comment type="caution">
    <text evidence="10">The sequence shown here is derived from an EMBL/GenBank/DDBJ whole genome shotgun (WGS) entry which is preliminary data.</text>
</comment>
<comment type="function">
    <text evidence="5">GTPase that associates with the 50S ribosomal subunit and may have a role during protein synthesis or ribosome biogenesis.</text>
</comment>
<feature type="domain" description="Hflx-type G" evidence="9">
    <location>
        <begin position="205"/>
        <end position="380"/>
    </location>
</feature>
<dbReference type="Pfam" id="PF13167">
    <property type="entry name" value="GTP-bdg_N"/>
    <property type="match status" value="1"/>
</dbReference>
<feature type="binding site" evidence="6">
    <location>
        <begin position="328"/>
        <end position="331"/>
    </location>
    <ligand>
        <name>GTP</name>
        <dbReference type="ChEBI" id="CHEBI:37565"/>
    </ligand>
</feature>
<comment type="similarity">
    <text evidence="5">Belongs to the TRAFAC class OBG-HflX-like GTPase superfamily. HflX GTPase family.</text>
</comment>
<feature type="binding site" evidence="6">
    <location>
        <begin position="358"/>
        <end position="360"/>
    </location>
    <ligand>
        <name>GTP</name>
        <dbReference type="ChEBI" id="CHEBI:37565"/>
    </ligand>
</feature>
<dbReference type="GO" id="GO:0046872">
    <property type="term" value="F:metal ion binding"/>
    <property type="evidence" value="ECO:0007669"/>
    <property type="project" value="UniProtKB-KW"/>
</dbReference>
<evidence type="ECO:0000256" key="1">
    <source>
        <dbReference type="ARBA" id="ARBA00022723"/>
    </source>
</evidence>
<dbReference type="InterPro" id="IPR025121">
    <property type="entry name" value="GTPase_HflX_N"/>
</dbReference>
<keyword evidence="2 5" id="KW-0547">Nucleotide-binding</keyword>
<proteinExistence type="inferred from homology"/>
<dbReference type="Gene3D" id="3.40.50.11060">
    <property type="entry name" value="GTPase HflX, N-terminal domain"/>
    <property type="match status" value="1"/>
</dbReference>
<dbReference type="AlphaFoldDB" id="A0A399R9K2"/>
<keyword evidence="1 7" id="KW-0479">Metal-binding</keyword>
<evidence type="ECO:0000313" key="10">
    <source>
        <dbReference type="EMBL" id="RIJ26189.1"/>
    </source>
</evidence>
<evidence type="ECO:0000256" key="8">
    <source>
        <dbReference type="SAM" id="Coils"/>
    </source>
</evidence>
<dbReference type="CDD" id="cd01878">
    <property type="entry name" value="HflX"/>
    <property type="match status" value="1"/>
</dbReference>
<dbReference type="PRINTS" id="PR00326">
    <property type="entry name" value="GTP1OBG"/>
</dbReference>
<keyword evidence="11" id="KW-1185">Reference proteome</keyword>
<dbReference type="Pfam" id="PF19275">
    <property type="entry name" value="HflX_C"/>
    <property type="match status" value="1"/>
</dbReference>
<organism evidence="10 11">
    <name type="scientific">Henriciella barbarensis</name>
    <dbReference type="NCBI Taxonomy" id="86342"/>
    <lineage>
        <taxon>Bacteria</taxon>
        <taxon>Pseudomonadati</taxon>
        <taxon>Pseudomonadota</taxon>
        <taxon>Alphaproteobacteria</taxon>
        <taxon>Hyphomonadales</taxon>
        <taxon>Hyphomonadaceae</taxon>
        <taxon>Henriciella</taxon>
    </lineage>
</organism>
<feature type="binding site" evidence="7">
    <location>
        <position position="238"/>
    </location>
    <ligand>
        <name>Mg(2+)</name>
        <dbReference type="ChEBI" id="CHEBI:18420"/>
    </ligand>
</feature>
<dbReference type="InterPro" id="IPR016496">
    <property type="entry name" value="GTPase_HflX"/>
</dbReference>
<comment type="subcellular location">
    <subcellularLocation>
        <location evidence="5">Cytoplasm</location>
    </subcellularLocation>
    <text evidence="5">May associate with membranes.</text>
</comment>
<keyword evidence="4 5" id="KW-0342">GTP-binding</keyword>
<dbReference type="InterPro" id="IPR006073">
    <property type="entry name" value="GTP-bd"/>
</dbReference>
<evidence type="ECO:0000256" key="6">
    <source>
        <dbReference type="PIRSR" id="PIRSR006809-1"/>
    </source>
</evidence>
<evidence type="ECO:0000256" key="2">
    <source>
        <dbReference type="ARBA" id="ARBA00022741"/>
    </source>
</evidence>
<keyword evidence="8" id="KW-0175">Coiled coil</keyword>
<dbReference type="Gene3D" id="3.40.50.300">
    <property type="entry name" value="P-loop containing nucleotide triphosphate hydrolases"/>
    <property type="match status" value="1"/>
</dbReference>
<dbReference type="InterPro" id="IPR032305">
    <property type="entry name" value="GTP-bd_M"/>
</dbReference>
<dbReference type="InterPro" id="IPR042108">
    <property type="entry name" value="GTPase_HflX_N_sf"/>
</dbReference>
<dbReference type="PANTHER" id="PTHR10229:SF0">
    <property type="entry name" value="GTP-BINDING PROTEIN 6-RELATED"/>
    <property type="match status" value="1"/>
</dbReference>
<keyword evidence="3 7" id="KW-0460">Magnesium</keyword>
<feature type="binding site" evidence="7">
    <location>
        <position position="218"/>
    </location>
    <ligand>
        <name>Mg(2+)</name>
        <dbReference type="ChEBI" id="CHEBI:18420"/>
    </ligand>
</feature>
<dbReference type="OrthoDB" id="9812272at2"/>
<dbReference type="Proteomes" id="UP000265431">
    <property type="component" value="Unassembled WGS sequence"/>
</dbReference>
<dbReference type="GO" id="GO:0003924">
    <property type="term" value="F:GTPase activity"/>
    <property type="evidence" value="ECO:0007669"/>
    <property type="project" value="UniProtKB-UniRule"/>
</dbReference>
<reference evidence="10 11" key="1">
    <citation type="submission" date="2018-08" db="EMBL/GenBank/DDBJ databases">
        <title>Henriciella mobilis sp. nov., isolated from seawater.</title>
        <authorList>
            <person name="Cheng H."/>
            <person name="Wu Y.-H."/>
            <person name="Xu X.-W."/>
            <person name="Guo L.-L."/>
        </authorList>
    </citation>
    <scope>NUCLEOTIDE SEQUENCE [LARGE SCALE GENOMIC DNA]</scope>
    <source>
        <strain evidence="10 11">CCUG66934</strain>
    </source>
</reference>
<accession>A0A399R9K2</accession>
<evidence type="ECO:0000256" key="7">
    <source>
        <dbReference type="PIRSR" id="PIRSR006809-2"/>
    </source>
</evidence>
<comment type="cofactor">
    <cofactor evidence="7">
        <name>Mg(2+)</name>
        <dbReference type="ChEBI" id="CHEBI:18420"/>
    </cofactor>
</comment>
<dbReference type="GO" id="GO:0005737">
    <property type="term" value="C:cytoplasm"/>
    <property type="evidence" value="ECO:0007669"/>
    <property type="project" value="UniProtKB-SubCell"/>
</dbReference>
<dbReference type="Gene3D" id="6.10.250.2860">
    <property type="match status" value="1"/>
</dbReference>
<dbReference type="PROSITE" id="PS51705">
    <property type="entry name" value="G_HFLX"/>
    <property type="match status" value="1"/>
</dbReference>
<dbReference type="PIRSF" id="PIRSF006809">
    <property type="entry name" value="GTP-binding_hflX_prd"/>
    <property type="match status" value="1"/>
</dbReference>
<dbReference type="NCBIfam" id="TIGR03156">
    <property type="entry name" value="GTP_HflX"/>
    <property type="match status" value="1"/>
</dbReference>
<gene>
    <name evidence="5 10" type="primary">hflX</name>
    <name evidence="10" type="ORF">D1224_00800</name>
</gene>
<dbReference type="HAMAP" id="MF_00900">
    <property type="entry name" value="GTPase_HflX"/>
    <property type="match status" value="1"/>
</dbReference>
<dbReference type="InterPro" id="IPR045498">
    <property type="entry name" value="HflX_C"/>
</dbReference>
<dbReference type="PANTHER" id="PTHR10229">
    <property type="entry name" value="GTP-BINDING PROTEIN HFLX"/>
    <property type="match status" value="1"/>
</dbReference>
<dbReference type="InterPro" id="IPR030394">
    <property type="entry name" value="G_HFLX_dom"/>
</dbReference>